<sequence>MVGTTNPWKLSTGFESLQSFSRLEFNISYFDDLEKLTALQNGTEILRNDERQSLMYELLQSDDETPSCKPRAEKTESVLAGADVQILRQGEVDDASLNMPVAMVHEWSFTENCARSTSNNTGPKNSLDLYKSLREKVGSIASF</sequence>
<name>A0AAV9NCE1_9EURO</name>
<reference evidence="1 2" key="1">
    <citation type="submission" date="2023-08" db="EMBL/GenBank/DDBJ databases">
        <title>Black Yeasts Isolated from many extreme environments.</title>
        <authorList>
            <person name="Coleine C."/>
            <person name="Stajich J.E."/>
            <person name="Selbmann L."/>
        </authorList>
    </citation>
    <scope>NUCLEOTIDE SEQUENCE [LARGE SCALE GENOMIC DNA]</scope>
    <source>
        <strain evidence="1 2">CCFEE 5792</strain>
    </source>
</reference>
<dbReference type="AlphaFoldDB" id="A0AAV9NCE1"/>
<proteinExistence type="predicted"/>
<dbReference type="EMBL" id="JAVRRD010000011">
    <property type="protein sequence ID" value="KAK5053738.1"/>
    <property type="molecule type" value="Genomic_DNA"/>
</dbReference>
<gene>
    <name evidence="1" type="ORF">LTR84_001699</name>
</gene>
<dbReference type="RefSeq" id="XP_064706863.1">
    <property type="nucleotide sequence ID" value="XM_064845318.1"/>
</dbReference>
<dbReference type="Proteomes" id="UP001358417">
    <property type="component" value="Unassembled WGS sequence"/>
</dbReference>
<organism evidence="1 2">
    <name type="scientific">Exophiala bonariae</name>
    <dbReference type="NCBI Taxonomy" id="1690606"/>
    <lineage>
        <taxon>Eukaryota</taxon>
        <taxon>Fungi</taxon>
        <taxon>Dikarya</taxon>
        <taxon>Ascomycota</taxon>
        <taxon>Pezizomycotina</taxon>
        <taxon>Eurotiomycetes</taxon>
        <taxon>Chaetothyriomycetidae</taxon>
        <taxon>Chaetothyriales</taxon>
        <taxon>Herpotrichiellaceae</taxon>
        <taxon>Exophiala</taxon>
    </lineage>
</organism>
<dbReference type="GeneID" id="89969915"/>
<protein>
    <submittedName>
        <fullName evidence="1">Uncharacterized protein</fullName>
    </submittedName>
</protein>
<keyword evidence="2" id="KW-1185">Reference proteome</keyword>
<evidence type="ECO:0000313" key="2">
    <source>
        <dbReference type="Proteomes" id="UP001358417"/>
    </source>
</evidence>
<evidence type="ECO:0000313" key="1">
    <source>
        <dbReference type="EMBL" id="KAK5053738.1"/>
    </source>
</evidence>
<comment type="caution">
    <text evidence="1">The sequence shown here is derived from an EMBL/GenBank/DDBJ whole genome shotgun (WGS) entry which is preliminary data.</text>
</comment>
<accession>A0AAV9NCE1</accession>